<dbReference type="Proteomes" id="UP001500194">
    <property type="component" value="Unassembled WGS sequence"/>
</dbReference>
<gene>
    <name evidence="1" type="ORF">GCM10009019_14760</name>
</gene>
<evidence type="ECO:0000313" key="2">
    <source>
        <dbReference type="Proteomes" id="UP001500194"/>
    </source>
</evidence>
<keyword evidence="2" id="KW-1185">Reference proteome</keyword>
<dbReference type="InterPro" id="IPR023833">
    <property type="entry name" value="Signal_pept_SipW-depend-type"/>
</dbReference>
<dbReference type="Pfam" id="PF12389">
    <property type="entry name" value="Peptidase_M73"/>
    <property type="match status" value="1"/>
</dbReference>
<dbReference type="InterPro" id="IPR006311">
    <property type="entry name" value="TAT_signal"/>
</dbReference>
<comment type="caution">
    <text evidence="1">The sequence shown here is derived from an EMBL/GenBank/DDBJ whole genome shotgun (WGS) entry which is preliminary data.</text>
</comment>
<organism evidence="1 2">
    <name type="scientific">Salarchaeum japonicum</name>
    <dbReference type="NCBI Taxonomy" id="555573"/>
    <lineage>
        <taxon>Archaea</taxon>
        <taxon>Methanobacteriati</taxon>
        <taxon>Methanobacteriota</taxon>
        <taxon>Stenosarchaea group</taxon>
        <taxon>Halobacteria</taxon>
        <taxon>Halobacteriales</taxon>
        <taxon>Halobacteriaceae</taxon>
    </lineage>
</organism>
<evidence type="ECO:0000313" key="1">
    <source>
        <dbReference type="EMBL" id="GAA0652573.1"/>
    </source>
</evidence>
<accession>A0AAV3T0J9</accession>
<protein>
    <submittedName>
        <fullName evidence="1">TasA family protein</fullName>
    </submittedName>
</protein>
<dbReference type="PROSITE" id="PS51318">
    <property type="entry name" value="TAT"/>
    <property type="match status" value="1"/>
</dbReference>
<dbReference type="InterPro" id="IPR022121">
    <property type="entry name" value="Peptidase_M73_camelysin"/>
</dbReference>
<proteinExistence type="predicted"/>
<name>A0AAV3T0J9_9EURY</name>
<dbReference type="RefSeq" id="WP_227260837.1">
    <property type="nucleotide sequence ID" value="NZ_BAAADU010000002.1"/>
</dbReference>
<sequence>MSRTIKLTRRRVLASLLVISLAAAGAGAGTMAYFSDTETSTDNTVSAGTLDLQLDDGDSDVTLVEVSEAAPGDSGSTTLNVSNNGTIDGTLSIDFDVSSAENGIVEPEEGVDNSPSDSELPENLQVKLTSDDAPNVGWVNASDLGTYSEFATLEAGEEVEYTVEWRIVSDAGNEIQSDSATVNATITLDQETDE</sequence>
<dbReference type="EMBL" id="BAAADU010000002">
    <property type="protein sequence ID" value="GAA0652573.1"/>
    <property type="molecule type" value="Genomic_DNA"/>
</dbReference>
<dbReference type="AlphaFoldDB" id="A0AAV3T0J9"/>
<dbReference type="GeneID" id="68573848"/>
<reference evidence="1 2" key="1">
    <citation type="journal article" date="2019" name="Int. J. Syst. Evol. Microbiol.">
        <title>The Global Catalogue of Microorganisms (GCM) 10K type strain sequencing project: providing services to taxonomists for standard genome sequencing and annotation.</title>
        <authorList>
            <consortium name="The Broad Institute Genomics Platform"/>
            <consortium name="The Broad Institute Genome Sequencing Center for Infectious Disease"/>
            <person name="Wu L."/>
            <person name="Ma J."/>
        </authorList>
    </citation>
    <scope>NUCLEOTIDE SEQUENCE [LARGE SCALE GENOMIC DNA]</scope>
    <source>
        <strain evidence="1 2">JCM 16327</strain>
    </source>
</reference>
<dbReference type="NCBIfam" id="TIGR04088">
    <property type="entry name" value="cognate_SipW"/>
    <property type="match status" value="1"/>
</dbReference>